<sequence>MNRRKAALSETDFSTESARSCHSEGYEGGSALDSYEYTFEIIVLTEKQKIIGGSLMFLMDLSLVVNLCVFPAIEKYEIH</sequence>
<gene>
    <name evidence="3" type="ORF">OH718_24115</name>
</gene>
<dbReference type="GeneID" id="93562482"/>
<keyword evidence="2" id="KW-0472">Membrane</keyword>
<proteinExistence type="predicted"/>
<evidence type="ECO:0000313" key="4">
    <source>
        <dbReference type="Proteomes" id="UP001207294"/>
    </source>
</evidence>
<evidence type="ECO:0000256" key="1">
    <source>
        <dbReference type="SAM" id="MobiDB-lite"/>
    </source>
</evidence>
<comment type="caution">
    <text evidence="3">The sequence shown here is derived from an EMBL/GenBank/DDBJ whole genome shotgun (WGS) entry which is preliminary data.</text>
</comment>
<evidence type="ECO:0000256" key="2">
    <source>
        <dbReference type="SAM" id="Phobius"/>
    </source>
</evidence>
<feature type="region of interest" description="Disordered" evidence="1">
    <location>
        <begin position="1"/>
        <end position="30"/>
    </location>
</feature>
<evidence type="ECO:0000313" key="3">
    <source>
        <dbReference type="EMBL" id="MCV4379690.1"/>
    </source>
</evidence>
<keyword evidence="4" id="KW-1185">Reference proteome</keyword>
<organism evidence="3 4">
    <name type="scientific">Pseudomonas capsici</name>
    <dbReference type="NCBI Taxonomy" id="2810614"/>
    <lineage>
        <taxon>Bacteria</taxon>
        <taxon>Pseudomonadati</taxon>
        <taxon>Pseudomonadota</taxon>
        <taxon>Gammaproteobacteria</taxon>
        <taxon>Pseudomonadales</taxon>
        <taxon>Pseudomonadaceae</taxon>
        <taxon>Pseudomonas</taxon>
    </lineage>
</organism>
<dbReference type="EMBL" id="JAOXML010000032">
    <property type="protein sequence ID" value="MCV4379690.1"/>
    <property type="molecule type" value="Genomic_DNA"/>
</dbReference>
<accession>A0ABT3C3N1</accession>
<reference evidence="3 4" key="1">
    <citation type="submission" date="2022-10" db="EMBL/GenBank/DDBJ databases">
        <title>Characterization of Pseudomonas capsici strains from pepper and tomato in Georgia.</title>
        <authorList>
            <person name="Zhao M."/>
            <person name="Dutta B."/>
        </authorList>
    </citation>
    <scope>NUCLEOTIDE SEQUENCE [LARGE SCALE GENOMIC DNA]</scope>
    <source>
        <strain evidence="3 4">Pc20-5</strain>
    </source>
</reference>
<dbReference type="Proteomes" id="UP001207294">
    <property type="component" value="Unassembled WGS sequence"/>
</dbReference>
<name>A0ABT3C3N1_9PSED</name>
<dbReference type="RefSeq" id="WP_206402326.1">
    <property type="nucleotide sequence ID" value="NZ_JAFGZD010000011.1"/>
</dbReference>
<keyword evidence="2" id="KW-1133">Transmembrane helix</keyword>
<protein>
    <submittedName>
        <fullName evidence="3">Uncharacterized protein</fullName>
    </submittedName>
</protein>
<feature type="transmembrane region" description="Helical" evidence="2">
    <location>
        <begin position="55"/>
        <end position="73"/>
    </location>
</feature>
<keyword evidence="2" id="KW-0812">Transmembrane</keyword>